<gene>
    <name evidence="1" type="ORF">K470DRAFT_254397</name>
</gene>
<proteinExistence type="predicted"/>
<accession>A0A6A7C9Y2</accession>
<sequence length="74" mass="8238">MWGLHVHLPAAQCAVRRLLELFFWSSRKSFPFPPLAAAGTFAVVSWLDHIVQMSPARSAPFDAKDIAPSKFILS</sequence>
<name>A0A6A7C9Y2_9PEZI</name>
<protein>
    <submittedName>
        <fullName evidence="1">Uncharacterized protein</fullName>
    </submittedName>
</protein>
<reference evidence="1" key="1">
    <citation type="journal article" date="2020" name="Stud. Mycol.">
        <title>101 Dothideomycetes genomes: a test case for predicting lifestyles and emergence of pathogens.</title>
        <authorList>
            <person name="Haridas S."/>
            <person name="Albert R."/>
            <person name="Binder M."/>
            <person name="Bloem J."/>
            <person name="Labutti K."/>
            <person name="Salamov A."/>
            <person name="Andreopoulos B."/>
            <person name="Baker S."/>
            <person name="Barry K."/>
            <person name="Bills G."/>
            <person name="Bluhm B."/>
            <person name="Cannon C."/>
            <person name="Castanera R."/>
            <person name="Culley D."/>
            <person name="Daum C."/>
            <person name="Ezra D."/>
            <person name="Gonzalez J."/>
            <person name="Henrissat B."/>
            <person name="Kuo A."/>
            <person name="Liang C."/>
            <person name="Lipzen A."/>
            <person name="Lutzoni F."/>
            <person name="Magnuson J."/>
            <person name="Mondo S."/>
            <person name="Nolan M."/>
            <person name="Ohm R."/>
            <person name="Pangilinan J."/>
            <person name="Park H.-J."/>
            <person name="Ramirez L."/>
            <person name="Alfaro M."/>
            <person name="Sun H."/>
            <person name="Tritt A."/>
            <person name="Yoshinaga Y."/>
            <person name="Zwiers L.-H."/>
            <person name="Turgeon B."/>
            <person name="Goodwin S."/>
            <person name="Spatafora J."/>
            <person name="Crous P."/>
            <person name="Grigoriev I."/>
        </authorList>
    </citation>
    <scope>NUCLEOTIDE SEQUENCE</scope>
    <source>
        <strain evidence="1">CBS 480.64</strain>
    </source>
</reference>
<evidence type="ECO:0000313" key="1">
    <source>
        <dbReference type="EMBL" id="KAF2864067.1"/>
    </source>
</evidence>
<organism evidence="1 2">
    <name type="scientific">Piedraia hortae CBS 480.64</name>
    <dbReference type="NCBI Taxonomy" id="1314780"/>
    <lineage>
        <taxon>Eukaryota</taxon>
        <taxon>Fungi</taxon>
        <taxon>Dikarya</taxon>
        <taxon>Ascomycota</taxon>
        <taxon>Pezizomycotina</taxon>
        <taxon>Dothideomycetes</taxon>
        <taxon>Dothideomycetidae</taxon>
        <taxon>Capnodiales</taxon>
        <taxon>Piedraiaceae</taxon>
        <taxon>Piedraia</taxon>
    </lineage>
</organism>
<dbReference type="AlphaFoldDB" id="A0A6A7C9Y2"/>
<keyword evidence="2" id="KW-1185">Reference proteome</keyword>
<evidence type="ECO:0000313" key="2">
    <source>
        <dbReference type="Proteomes" id="UP000799421"/>
    </source>
</evidence>
<dbReference type="EMBL" id="MU005958">
    <property type="protein sequence ID" value="KAF2864067.1"/>
    <property type="molecule type" value="Genomic_DNA"/>
</dbReference>
<dbReference type="Proteomes" id="UP000799421">
    <property type="component" value="Unassembled WGS sequence"/>
</dbReference>